<dbReference type="PANTHER" id="PTHR31719">
    <property type="entry name" value="NAC TRANSCRIPTION FACTOR 56"/>
    <property type="match status" value="1"/>
</dbReference>
<organism evidence="7 8">
    <name type="scientific">Urochloa decumbens</name>
    <dbReference type="NCBI Taxonomy" id="240449"/>
    <lineage>
        <taxon>Eukaryota</taxon>
        <taxon>Viridiplantae</taxon>
        <taxon>Streptophyta</taxon>
        <taxon>Embryophyta</taxon>
        <taxon>Tracheophyta</taxon>
        <taxon>Spermatophyta</taxon>
        <taxon>Magnoliopsida</taxon>
        <taxon>Liliopsida</taxon>
        <taxon>Poales</taxon>
        <taxon>Poaceae</taxon>
        <taxon>PACMAD clade</taxon>
        <taxon>Panicoideae</taxon>
        <taxon>Panicodae</taxon>
        <taxon>Paniceae</taxon>
        <taxon>Melinidinae</taxon>
        <taxon>Urochloa</taxon>
    </lineage>
</organism>
<dbReference type="SUPFAM" id="SSF101941">
    <property type="entry name" value="NAC domain"/>
    <property type="match status" value="1"/>
</dbReference>
<keyword evidence="3" id="KW-0804">Transcription</keyword>
<feature type="domain" description="NAC" evidence="6">
    <location>
        <begin position="17"/>
        <end position="168"/>
    </location>
</feature>
<dbReference type="Gene3D" id="2.170.150.80">
    <property type="entry name" value="NAC domain"/>
    <property type="match status" value="1"/>
</dbReference>
<evidence type="ECO:0000256" key="2">
    <source>
        <dbReference type="ARBA" id="ARBA00023125"/>
    </source>
</evidence>
<evidence type="ECO:0000256" key="4">
    <source>
        <dbReference type="ARBA" id="ARBA00023242"/>
    </source>
</evidence>
<feature type="region of interest" description="Disordered" evidence="5">
    <location>
        <begin position="174"/>
        <end position="251"/>
    </location>
</feature>
<evidence type="ECO:0000256" key="5">
    <source>
        <dbReference type="SAM" id="MobiDB-lite"/>
    </source>
</evidence>
<dbReference type="AlphaFoldDB" id="A0ABC8ZQ95"/>
<dbReference type="GO" id="GO:0003677">
    <property type="term" value="F:DNA binding"/>
    <property type="evidence" value="ECO:0007669"/>
    <property type="project" value="UniProtKB-KW"/>
</dbReference>
<keyword evidence="8" id="KW-1185">Reference proteome</keyword>
<evidence type="ECO:0000256" key="3">
    <source>
        <dbReference type="ARBA" id="ARBA00023163"/>
    </source>
</evidence>
<dbReference type="InterPro" id="IPR036093">
    <property type="entry name" value="NAC_dom_sf"/>
</dbReference>
<dbReference type="Proteomes" id="UP001497457">
    <property type="component" value="Chromosome 19rd"/>
</dbReference>
<feature type="compositionally biased region" description="Acidic residues" evidence="5">
    <location>
        <begin position="213"/>
        <end position="228"/>
    </location>
</feature>
<dbReference type="InterPro" id="IPR003441">
    <property type="entry name" value="NAC-dom"/>
</dbReference>
<accession>A0ABC8ZQ95</accession>
<name>A0ABC8ZQ95_9POAL</name>
<proteinExistence type="predicted"/>
<keyword evidence="1" id="KW-0805">Transcription regulation</keyword>
<sequence>MVVSTRRQATGPGPRQPPPDLEAHPSEEELIASFLRPCAASAGADRPFAFVHDADVYSADPAELTAAHAPAVAGGNGDAAWYFLSAVRAKTRDGQRKARTVDSGEGCWHSEAGAKPVVDDAGRCLGHRQSFSFVTKVDGRRVRSGWLMVELGLDGDDAGVVLCKIYFSPRARVGGGGAAGGRKRKAAAAGDRSSPARQQRRRTRPTAEAGASLDDDDDADDDDEEEESTQGGGVAEDSSAAGGEGKEKVEELWTDDSFFSWWMRNRDQLMEEYGIVDRPDEEILKDTGYDKMVKALERDPNRCYELPPEEDYYR</sequence>
<dbReference type="Pfam" id="PF02365">
    <property type="entry name" value="NAM"/>
    <property type="match status" value="1"/>
</dbReference>
<evidence type="ECO:0000259" key="6">
    <source>
        <dbReference type="PROSITE" id="PS51005"/>
    </source>
</evidence>
<feature type="compositionally biased region" description="Low complexity" evidence="5">
    <location>
        <begin position="187"/>
        <end position="197"/>
    </location>
</feature>
<dbReference type="EMBL" id="OZ075129">
    <property type="protein sequence ID" value="CAL4962098.1"/>
    <property type="molecule type" value="Genomic_DNA"/>
</dbReference>
<protein>
    <recommendedName>
        <fullName evidence="6">NAC domain-containing protein</fullName>
    </recommendedName>
</protein>
<evidence type="ECO:0000313" key="8">
    <source>
        <dbReference type="Proteomes" id="UP001497457"/>
    </source>
</evidence>
<reference evidence="8" key="1">
    <citation type="submission" date="2024-06" db="EMBL/GenBank/DDBJ databases">
        <authorList>
            <person name="Ryan C."/>
        </authorList>
    </citation>
    <scope>NUCLEOTIDE SEQUENCE [LARGE SCALE GENOMIC DNA]</scope>
</reference>
<gene>
    <name evidence="7" type="ORF">URODEC1_LOCUS45420</name>
</gene>
<dbReference type="PANTHER" id="PTHR31719:SF243">
    <property type="entry name" value="NAC DOMAIN-CONTAINING PROTEIN"/>
    <property type="match status" value="1"/>
</dbReference>
<evidence type="ECO:0000313" key="7">
    <source>
        <dbReference type="EMBL" id="CAL4962098.1"/>
    </source>
</evidence>
<keyword evidence="4" id="KW-0539">Nucleus</keyword>
<reference evidence="7 8" key="2">
    <citation type="submission" date="2024-10" db="EMBL/GenBank/DDBJ databases">
        <authorList>
            <person name="Ryan C."/>
        </authorList>
    </citation>
    <scope>NUCLEOTIDE SEQUENCE [LARGE SCALE GENOMIC DNA]</scope>
</reference>
<evidence type="ECO:0000256" key="1">
    <source>
        <dbReference type="ARBA" id="ARBA00023015"/>
    </source>
</evidence>
<dbReference type="PROSITE" id="PS51005">
    <property type="entry name" value="NAC"/>
    <property type="match status" value="1"/>
</dbReference>
<keyword evidence="2" id="KW-0238">DNA-binding</keyword>
<feature type="region of interest" description="Disordered" evidence="5">
    <location>
        <begin position="1"/>
        <end position="24"/>
    </location>
</feature>